<reference evidence="1" key="1">
    <citation type="journal article" date="2015" name="Nature">
        <title>Complex archaea that bridge the gap between prokaryotes and eukaryotes.</title>
        <authorList>
            <person name="Spang A."/>
            <person name="Saw J.H."/>
            <person name="Jorgensen S.L."/>
            <person name="Zaremba-Niedzwiedzka K."/>
            <person name="Martijn J."/>
            <person name="Lind A.E."/>
            <person name="van Eijk R."/>
            <person name="Schleper C."/>
            <person name="Guy L."/>
            <person name="Ettema T.J."/>
        </authorList>
    </citation>
    <scope>NUCLEOTIDE SEQUENCE</scope>
</reference>
<organism evidence="1">
    <name type="scientific">marine sediment metagenome</name>
    <dbReference type="NCBI Taxonomy" id="412755"/>
    <lineage>
        <taxon>unclassified sequences</taxon>
        <taxon>metagenomes</taxon>
        <taxon>ecological metagenomes</taxon>
    </lineage>
</organism>
<name>A0A0F9FEP1_9ZZZZ</name>
<dbReference type="Pfam" id="PF03237">
    <property type="entry name" value="Terminase_6N"/>
    <property type="match status" value="1"/>
</dbReference>
<dbReference type="InterPro" id="IPR027417">
    <property type="entry name" value="P-loop_NTPase"/>
</dbReference>
<proteinExistence type="predicted"/>
<feature type="non-terminal residue" evidence="1">
    <location>
        <position position="430"/>
    </location>
</feature>
<dbReference type="AlphaFoldDB" id="A0A0F9FEP1"/>
<dbReference type="Gene3D" id="3.30.420.280">
    <property type="match status" value="1"/>
</dbReference>
<comment type="caution">
    <text evidence="1">The sequence shown here is derived from an EMBL/GenBank/DDBJ whole genome shotgun (WGS) entry which is preliminary data.</text>
</comment>
<accession>A0A0F9FEP1</accession>
<evidence type="ECO:0000313" key="1">
    <source>
        <dbReference type="EMBL" id="KKL84839.1"/>
    </source>
</evidence>
<dbReference type="EMBL" id="LAZR01021584">
    <property type="protein sequence ID" value="KKL84839.1"/>
    <property type="molecule type" value="Genomic_DNA"/>
</dbReference>
<sequence length="430" mass="49471">MALLPDSERQKKLDSLSDEETLAILYDWKGTWARKNQLPPTEDWFIWLLLSGRGFGKTRIGAEMVRKWAKAGFTPIALIGQTKADVRDTMIEVGESAILNISPPDFMPVYEPTKRRLTWPNGVQAISYSGDEPDQLRGPQHMKIWADEVAKFMYPQRTWDNLMLGLRIGGNPQVIVTTTPRPLTLLRELVSNKRCVVTRGHTLDNKLNLAPEFLKYVMSMYEGTKLGRQELAGELLEQMEGLVYDAFKPSTCIIPRFALPDKWPRYFGQDFGAVNTAAVWYALDPDTGFLYLYRTYKAKASVLEHAQKFKELSEGEQILRKVGGNHQEQEARDGYSLAGWFIAEPKHSNDRMERIRRVNSLHCQNKIYIFSDLHDYIDEKLSFSYEIDREDRLQDKIYNEAMYHFMSAEGYLLSEFHPDVVGVGAKPRVK</sequence>
<gene>
    <name evidence="1" type="ORF">LCGC14_1960700</name>
</gene>
<dbReference type="Gene3D" id="3.40.50.300">
    <property type="entry name" value="P-loop containing nucleotide triphosphate hydrolases"/>
    <property type="match status" value="1"/>
</dbReference>
<protein>
    <submittedName>
        <fullName evidence="1">Uncharacterized protein</fullName>
    </submittedName>
</protein>